<evidence type="ECO:0000259" key="3">
    <source>
        <dbReference type="PROSITE" id="PS50887"/>
    </source>
</evidence>
<dbReference type="Gene3D" id="3.30.70.270">
    <property type="match status" value="1"/>
</dbReference>
<dbReference type="Pfam" id="PF00563">
    <property type="entry name" value="EAL"/>
    <property type="match status" value="1"/>
</dbReference>
<organism evidence="4 5">
    <name type="scientific">Kaistia defluvii</name>
    <dbReference type="NCBI Taxonomy" id="410841"/>
    <lineage>
        <taxon>Bacteria</taxon>
        <taxon>Pseudomonadati</taxon>
        <taxon>Pseudomonadota</taxon>
        <taxon>Alphaproteobacteria</taxon>
        <taxon>Hyphomicrobiales</taxon>
        <taxon>Kaistiaceae</taxon>
        <taxon>Kaistia</taxon>
    </lineage>
</organism>
<dbReference type="InterPro" id="IPR029787">
    <property type="entry name" value="Nucleotide_cyclase"/>
</dbReference>
<dbReference type="CDD" id="cd01948">
    <property type="entry name" value="EAL"/>
    <property type="match status" value="1"/>
</dbReference>
<dbReference type="PROSITE" id="PS50887">
    <property type="entry name" value="GGDEF"/>
    <property type="match status" value="1"/>
</dbReference>
<dbReference type="Proteomes" id="UP001549321">
    <property type="component" value="Unassembled WGS sequence"/>
</dbReference>
<keyword evidence="1" id="KW-0472">Membrane</keyword>
<dbReference type="SUPFAM" id="SSF55073">
    <property type="entry name" value="Nucleotide cyclase"/>
    <property type="match status" value="1"/>
</dbReference>
<keyword evidence="1" id="KW-1133">Transmembrane helix</keyword>
<evidence type="ECO:0000313" key="5">
    <source>
        <dbReference type="Proteomes" id="UP001549321"/>
    </source>
</evidence>
<dbReference type="PROSITE" id="PS50883">
    <property type="entry name" value="EAL"/>
    <property type="match status" value="1"/>
</dbReference>
<dbReference type="SUPFAM" id="SSF141868">
    <property type="entry name" value="EAL domain-like"/>
    <property type="match status" value="1"/>
</dbReference>
<sequence length="726" mass="80004">MSFLQRSTFRFGLRVALPVLLVLAGSIMFMIFALNEMAGEVDRIDDIATERSAAASLRAFEKRMRQIHGDYSVWDDAAIKLYGEIDKDFANNNFRDATRTGVFFDAAYLLDERGQTVFSFRRGGIAPRSALEEFGSPLQTLIAGLAGQYAAFDSKVGLMKDRSGAIAVVAVGSVFPLSDAVPPPVGRPRMLVLSHTLDDPSIRQMGEDFVIDGLSLSFDPKHVTEGVRLLDPSGKPLGSLNWTQRSRGNEAFSRVAPMAYLTLGIIGLTILFLLGIGYANLVAVRRRERQAVYDANHDSLTGLPNRVALTRALEVAVSRRPVQPVAVLFLDLDGFKEVNDSYGHEMGDRLLRRVARGFEAICMRRGLLARVGGDEFSLVLDNRESVASADEIGNRLVRYLNGPILIDDRVIAIGTSVGIAVVDGESITADELLRRADVAMYQAKELGRSRVAFYDWSIDAEKTDRKRLADELRDALATDALHVVYQPIYEAQSMRPALVEALLRWDHPRQGAVSPDLFINVAEENGLMDAVGDWVLRHACRDALQWPEIRLAINVSPVQFRNPGFDRNLAAILQETGFPAERLEVEMTETHLVTFPDRAQHIVASLRILGVSVALDDFGTGYSSIGYLRRFSFDKLKIDRSLVHGVSVDLETRRLCEATIGLGRALNLEVTAEGIESEADAEIMRQAGCSYLQGFAFARPMSAAAISELLNESAREADGSHALRMA</sequence>
<dbReference type="InterPro" id="IPR035919">
    <property type="entry name" value="EAL_sf"/>
</dbReference>
<comment type="caution">
    <text evidence="4">The sequence shown here is derived from an EMBL/GenBank/DDBJ whole genome shotgun (WGS) entry which is preliminary data.</text>
</comment>
<dbReference type="PANTHER" id="PTHR44757:SF2">
    <property type="entry name" value="BIOFILM ARCHITECTURE MAINTENANCE PROTEIN MBAA"/>
    <property type="match status" value="1"/>
</dbReference>
<keyword evidence="1" id="KW-0812">Transmembrane</keyword>
<feature type="transmembrane region" description="Helical" evidence="1">
    <location>
        <begin position="258"/>
        <end position="281"/>
    </location>
</feature>
<feature type="transmembrane region" description="Helical" evidence="1">
    <location>
        <begin position="12"/>
        <end position="34"/>
    </location>
</feature>
<reference evidence="4 5" key="1">
    <citation type="submission" date="2024-06" db="EMBL/GenBank/DDBJ databases">
        <title>Sorghum-associated microbial communities from plants grown in Nebraska, USA.</title>
        <authorList>
            <person name="Schachtman D."/>
        </authorList>
    </citation>
    <scope>NUCLEOTIDE SEQUENCE [LARGE SCALE GENOMIC DNA]</scope>
    <source>
        <strain evidence="4 5">3207</strain>
    </source>
</reference>
<keyword evidence="5" id="KW-1185">Reference proteome</keyword>
<evidence type="ECO:0000313" key="4">
    <source>
        <dbReference type="EMBL" id="MET4632404.1"/>
    </source>
</evidence>
<dbReference type="Gene3D" id="3.20.20.450">
    <property type="entry name" value="EAL domain"/>
    <property type="match status" value="1"/>
</dbReference>
<dbReference type="InterPro" id="IPR043128">
    <property type="entry name" value="Rev_trsase/Diguanyl_cyclase"/>
</dbReference>
<dbReference type="EMBL" id="JBEPSM010000001">
    <property type="protein sequence ID" value="MET4632404.1"/>
    <property type="molecule type" value="Genomic_DNA"/>
</dbReference>
<dbReference type="SMART" id="SM00267">
    <property type="entry name" value="GGDEF"/>
    <property type="match status" value="1"/>
</dbReference>
<dbReference type="Pfam" id="PF00990">
    <property type="entry name" value="GGDEF"/>
    <property type="match status" value="1"/>
</dbReference>
<feature type="domain" description="EAL" evidence="2">
    <location>
        <begin position="465"/>
        <end position="714"/>
    </location>
</feature>
<dbReference type="NCBIfam" id="TIGR00254">
    <property type="entry name" value="GGDEF"/>
    <property type="match status" value="1"/>
</dbReference>
<dbReference type="Pfam" id="PF05228">
    <property type="entry name" value="CHASE4"/>
    <property type="match status" value="1"/>
</dbReference>
<dbReference type="InterPro" id="IPR052155">
    <property type="entry name" value="Biofilm_reg_signaling"/>
</dbReference>
<feature type="domain" description="GGDEF" evidence="3">
    <location>
        <begin position="323"/>
        <end position="456"/>
    </location>
</feature>
<evidence type="ECO:0000259" key="2">
    <source>
        <dbReference type="PROSITE" id="PS50883"/>
    </source>
</evidence>
<dbReference type="SMART" id="SM00052">
    <property type="entry name" value="EAL"/>
    <property type="match status" value="1"/>
</dbReference>
<protein>
    <submittedName>
        <fullName evidence="4">Diguanylate cyclase (GGDEF)-like protein</fullName>
    </submittedName>
</protein>
<dbReference type="RefSeq" id="WP_354548214.1">
    <property type="nucleotide sequence ID" value="NZ_JBEPSM010000001.1"/>
</dbReference>
<dbReference type="InterPro" id="IPR007892">
    <property type="entry name" value="CHASE4"/>
</dbReference>
<proteinExistence type="predicted"/>
<dbReference type="PANTHER" id="PTHR44757">
    <property type="entry name" value="DIGUANYLATE CYCLASE DGCP"/>
    <property type="match status" value="1"/>
</dbReference>
<name>A0ABV2QTP2_9HYPH</name>
<evidence type="ECO:0000256" key="1">
    <source>
        <dbReference type="SAM" id="Phobius"/>
    </source>
</evidence>
<dbReference type="InterPro" id="IPR001633">
    <property type="entry name" value="EAL_dom"/>
</dbReference>
<dbReference type="InterPro" id="IPR000160">
    <property type="entry name" value="GGDEF_dom"/>
</dbReference>
<accession>A0ABV2QTP2</accession>
<dbReference type="CDD" id="cd01949">
    <property type="entry name" value="GGDEF"/>
    <property type="match status" value="1"/>
</dbReference>
<gene>
    <name evidence="4" type="ORF">ABIE08_000317</name>
</gene>